<dbReference type="RefSeq" id="WP_075639447.1">
    <property type="nucleotide sequence ID" value="NZ_MKIM01000026.1"/>
</dbReference>
<gene>
    <name evidence="2" type="ORF">BJF95_05040</name>
</gene>
<dbReference type="Pfam" id="PF03640">
    <property type="entry name" value="Lipoprotein_15"/>
    <property type="match status" value="2"/>
</dbReference>
<evidence type="ECO:0000313" key="3">
    <source>
        <dbReference type="Proteomes" id="UP000186894"/>
    </source>
</evidence>
<reference evidence="2 3" key="1">
    <citation type="submission" date="2016-09" db="EMBL/GenBank/DDBJ databases">
        <title>Rhizobium oryziradicis sp. nov., isolated from the root of rice.</title>
        <authorList>
            <person name="Zhao J."/>
            <person name="Zhang X."/>
        </authorList>
    </citation>
    <scope>NUCLEOTIDE SEQUENCE [LARGE SCALE GENOMIC DNA]</scope>
    <source>
        <strain evidence="2 3">N19</strain>
    </source>
</reference>
<evidence type="ECO:0008006" key="4">
    <source>
        <dbReference type="Google" id="ProtNLM"/>
    </source>
</evidence>
<dbReference type="Proteomes" id="UP000186894">
    <property type="component" value="Unassembled WGS sequence"/>
</dbReference>
<comment type="caution">
    <text evidence="2">The sequence shown here is derived from an EMBL/GenBank/DDBJ whole genome shotgun (WGS) entry which is preliminary data.</text>
</comment>
<keyword evidence="1" id="KW-0732">Signal</keyword>
<dbReference type="InterPro" id="IPR014558">
    <property type="entry name" value="UCP029720"/>
</dbReference>
<dbReference type="InterPro" id="IPR005297">
    <property type="entry name" value="Lipoprotein_repeat"/>
</dbReference>
<protein>
    <recommendedName>
        <fullName evidence="4">Lipoprotein</fullName>
    </recommendedName>
</protein>
<organism evidence="2 3">
    <name type="scientific">Rhizobium oryziradicis</name>
    <dbReference type="NCBI Taxonomy" id="1867956"/>
    <lineage>
        <taxon>Bacteria</taxon>
        <taxon>Pseudomonadati</taxon>
        <taxon>Pseudomonadota</taxon>
        <taxon>Alphaproteobacteria</taxon>
        <taxon>Hyphomicrobiales</taxon>
        <taxon>Rhizobiaceae</taxon>
        <taxon>Rhizobium/Agrobacterium group</taxon>
        <taxon>Rhizobium</taxon>
    </lineage>
</organism>
<dbReference type="STRING" id="1867956.BJF95_05040"/>
<proteinExistence type="predicted"/>
<dbReference type="GO" id="GO:0043448">
    <property type="term" value="P:alkane catabolic process"/>
    <property type="evidence" value="ECO:0007669"/>
    <property type="project" value="TreeGrafter"/>
</dbReference>
<feature type="chain" id="PRO_5012525501" description="Lipoprotein" evidence="1">
    <location>
        <begin position="23"/>
        <end position="130"/>
    </location>
</feature>
<sequence length="130" mass="13780">MRAHHLLMAGLLTLAAGTAALAEPYAGGAVVETKTAQGTILTDAHGMTLYTFDKDTDGVSACYGACATKWPPLVATKTDKADGDYKPIARKDGTMQWSHDGKPLYLWQMDKKPGDVTGDGVGGVWHTAKE</sequence>
<dbReference type="AlphaFoldDB" id="A0A1Q8ZSK8"/>
<dbReference type="PIRSF" id="PIRSF029720">
    <property type="entry name" value="UCP029720"/>
    <property type="match status" value="1"/>
</dbReference>
<evidence type="ECO:0000256" key="1">
    <source>
        <dbReference type="SAM" id="SignalP"/>
    </source>
</evidence>
<dbReference type="PANTHER" id="PTHR39335:SF1">
    <property type="entry name" value="BLL4220 PROTEIN"/>
    <property type="match status" value="1"/>
</dbReference>
<keyword evidence="3" id="KW-1185">Reference proteome</keyword>
<dbReference type="OrthoDB" id="9800666at2"/>
<name>A0A1Q8ZSK8_9HYPH</name>
<evidence type="ECO:0000313" key="2">
    <source>
        <dbReference type="EMBL" id="OLP44944.1"/>
    </source>
</evidence>
<dbReference type="PANTHER" id="PTHR39335">
    <property type="entry name" value="BLL4220 PROTEIN"/>
    <property type="match status" value="1"/>
</dbReference>
<dbReference type="EMBL" id="MKIM01000026">
    <property type="protein sequence ID" value="OLP44944.1"/>
    <property type="molecule type" value="Genomic_DNA"/>
</dbReference>
<feature type="signal peptide" evidence="1">
    <location>
        <begin position="1"/>
        <end position="22"/>
    </location>
</feature>
<accession>A0A1Q8ZSK8</accession>